<reference evidence="3 4" key="1">
    <citation type="submission" date="2024-02" db="EMBL/GenBank/DDBJ databases">
        <title>Deinococcus carri NBRC 110142.</title>
        <authorList>
            <person name="Ichikawa N."/>
            <person name="Katano-Makiyama Y."/>
            <person name="Hidaka K."/>
        </authorList>
    </citation>
    <scope>NUCLEOTIDE SEQUENCE [LARGE SCALE GENOMIC DNA]</scope>
    <source>
        <strain evidence="3 4">NBRC 110142</strain>
    </source>
</reference>
<dbReference type="RefSeq" id="WP_345464148.1">
    <property type="nucleotide sequence ID" value="NZ_BAABRP010000005.1"/>
</dbReference>
<dbReference type="InterPro" id="IPR012337">
    <property type="entry name" value="RNaseH-like_sf"/>
</dbReference>
<comment type="caution">
    <text evidence="3">The sequence shown here is derived from an EMBL/GenBank/DDBJ whole genome shotgun (WGS) entry which is preliminary data.</text>
</comment>
<dbReference type="Gene3D" id="3.30.420.10">
    <property type="entry name" value="Ribonuclease H-like superfamily/Ribonuclease H"/>
    <property type="match status" value="1"/>
</dbReference>
<feature type="compositionally biased region" description="Acidic residues" evidence="1">
    <location>
        <begin position="735"/>
        <end position="744"/>
    </location>
</feature>
<dbReference type="InterPro" id="IPR001584">
    <property type="entry name" value="Integrase_cat-core"/>
</dbReference>
<feature type="region of interest" description="Disordered" evidence="1">
    <location>
        <begin position="655"/>
        <end position="744"/>
    </location>
</feature>
<gene>
    <name evidence="3" type="ORF">Dcar01_01813</name>
</gene>
<sequence length="744" mass="84527">MTRSARVEIGTRLRYAGREWLVVAQPAHHLRLRDNEGVEITAIWASVLQAHDYAVLGLEEPPLDRYQTMFDALPRDVQEKAQKLARHVQEVLYGTCERGGPVHPDYDPALYSQNERVRRKVAELRAEDPASKVSERQIQRWIAAYQQNGRGIFGLVDRRHLRIASPHSAGDHLIMRAIDKVQEDLEGQSDVTLGELRRLTINKLRVQGQLAGAEGEGPGRVRMPARTKFAELVRATAPTLFKTARQRESILSNLKKRPFGRARGDRPGQVVLLDYTRIDLMAISEIDGSPLRLKLLIAIDLWSRAIVSWDLVEAEPSGLDATRLVIGILFPKLWHPDWPGASRWPYTGVPEQIVIEAFGLDADVQLAASPPLLPELLIVDGGKIFIGSPLEALADEFHFDFRFARPFKGSDKAHVEALFGTLRERFAEAIVGYTGPSVEHRGREAQPYHTRTELMTLIGEMITSEYNERAHDACFDPLRPKVKISPNRMLDLGLQMQGFFTVPRSRNAYYLSLRREKRRIGENGVTIRYRRYDGPELNPYRGSKSPYPELEGQWPFLVDPRDPSYIFFQDPYPPEGEQAVYHALPWVDIDHPSRPFQDLLYESASAAFREHGFNNHRAMDDRRDERRNLYDTRVAGERQQLRGQLMDELLKLNRKPEGGQLGRAERNAQSRQQAAQRDREAALGAEAPPPLERPVPLEPTEPLTRKVVIPHTRGLQTLDPGDHGGLYDDLKDLLSAEDDEEDDP</sequence>
<accession>A0ABP9W6U4</accession>
<evidence type="ECO:0000313" key="3">
    <source>
        <dbReference type="EMBL" id="GAA5513087.1"/>
    </source>
</evidence>
<dbReference type="PROSITE" id="PS50994">
    <property type="entry name" value="INTEGRASE"/>
    <property type="match status" value="1"/>
</dbReference>
<dbReference type="EMBL" id="BAABRP010000005">
    <property type="protein sequence ID" value="GAA5513087.1"/>
    <property type="molecule type" value="Genomic_DNA"/>
</dbReference>
<feature type="compositionally biased region" description="Basic and acidic residues" evidence="1">
    <location>
        <begin position="720"/>
        <end position="734"/>
    </location>
</feature>
<feature type="compositionally biased region" description="Pro residues" evidence="1">
    <location>
        <begin position="687"/>
        <end position="699"/>
    </location>
</feature>
<dbReference type="Proteomes" id="UP001401887">
    <property type="component" value="Unassembled WGS sequence"/>
</dbReference>
<evidence type="ECO:0000259" key="2">
    <source>
        <dbReference type="PROSITE" id="PS50994"/>
    </source>
</evidence>
<dbReference type="InterPro" id="IPR036397">
    <property type="entry name" value="RNaseH_sf"/>
</dbReference>
<feature type="compositionally biased region" description="Basic and acidic residues" evidence="1">
    <location>
        <begin position="655"/>
        <end position="668"/>
    </location>
</feature>
<proteinExistence type="predicted"/>
<evidence type="ECO:0000313" key="4">
    <source>
        <dbReference type="Proteomes" id="UP001401887"/>
    </source>
</evidence>
<feature type="domain" description="Integrase catalytic" evidence="2">
    <location>
        <begin position="263"/>
        <end position="494"/>
    </location>
</feature>
<name>A0ABP9W6U4_9DEIO</name>
<protein>
    <recommendedName>
        <fullName evidence="2">Integrase catalytic domain-containing protein</fullName>
    </recommendedName>
</protein>
<dbReference type="SUPFAM" id="SSF53098">
    <property type="entry name" value="Ribonuclease H-like"/>
    <property type="match status" value="1"/>
</dbReference>
<organism evidence="3 4">
    <name type="scientific">Deinococcus carri</name>
    <dbReference type="NCBI Taxonomy" id="1211323"/>
    <lineage>
        <taxon>Bacteria</taxon>
        <taxon>Thermotogati</taxon>
        <taxon>Deinococcota</taxon>
        <taxon>Deinococci</taxon>
        <taxon>Deinococcales</taxon>
        <taxon>Deinococcaceae</taxon>
        <taxon>Deinococcus</taxon>
    </lineage>
</organism>
<evidence type="ECO:0000256" key="1">
    <source>
        <dbReference type="SAM" id="MobiDB-lite"/>
    </source>
</evidence>
<keyword evidence="4" id="KW-1185">Reference proteome</keyword>